<dbReference type="AlphaFoldDB" id="A0A0D3FBP4"/>
<name>A0A0D3FBP4_9ORYZ</name>
<sequence>MVLIMGMNILLIAGEPFLPYDQRVMRRELRGLPMKKKKKDSSTKKQPAREAAAANGESRAMVAEREKEYDRLSKFLVVCLNAI</sequence>
<dbReference type="PaxDb" id="65489-OBART02G36190.1"/>
<dbReference type="Proteomes" id="UP000026960">
    <property type="component" value="Chromosome 2"/>
</dbReference>
<feature type="region of interest" description="Disordered" evidence="1">
    <location>
        <begin position="29"/>
        <end position="58"/>
    </location>
</feature>
<evidence type="ECO:0000256" key="1">
    <source>
        <dbReference type="SAM" id="MobiDB-lite"/>
    </source>
</evidence>
<proteinExistence type="predicted"/>
<evidence type="ECO:0000313" key="3">
    <source>
        <dbReference type="Proteomes" id="UP000026960"/>
    </source>
</evidence>
<accession>A0A0D3FBP4</accession>
<dbReference type="HOGENOM" id="CLU_2546194_0_0_1"/>
<reference evidence="2" key="2">
    <citation type="submission" date="2015-03" db="UniProtKB">
        <authorList>
            <consortium name="EnsemblPlants"/>
        </authorList>
    </citation>
    <scope>IDENTIFICATION</scope>
</reference>
<protein>
    <submittedName>
        <fullName evidence="2">Uncharacterized protein</fullName>
    </submittedName>
</protein>
<dbReference type="EnsemblPlants" id="OBART02G36190.1">
    <property type="protein sequence ID" value="OBART02G36190.1"/>
    <property type="gene ID" value="OBART02G36190"/>
</dbReference>
<reference evidence="2" key="1">
    <citation type="journal article" date="2009" name="Rice">
        <title>De Novo Next Generation Sequencing of Plant Genomes.</title>
        <authorList>
            <person name="Rounsley S."/>
            <person name="Marri P.R."/>
            <person name="Yu Y."/>
            <person name="He R."/>
            <person name="Sisneros N."/>
            <person name="Goicoechea J.L."/>
            <person name="Lee S.J."/>
            <person name="Angelova A."/>
            <person name="Kudrna D."/>
            <person name="Luo M."/>
            <person name="Affourtit J."/>
            <person name="Desany B."/>
            <person name="Knight J."/>
            <person name="Niazi F."/>
            <person name="Egholm M."/>
            <person name="Wing R.A."/>
        </authorList>
    </citation>
    <scope>NUCLEOTIDE SEQUENCE [LARGE SCALE GENOMIC DNA]</scope>
    <source>
        <strain evidence="2">cv. IRGC 105608</strain>
    </source>
</reference>
<evidence type="ECO:0000313" key="2">
    <source>
        <dbReference type="EnsemblPlants" id="OBART02G36190.1"/>
    </source>
</evidence>
<organism evidence="2">
    <name type="scientific">Oryza barthii</name>
    <dbReference type="NCBI Taxonomy" id="65489"/>
    <lineage>
        <taxon>Eukaryota</taxon>
        <taxon>Viridiplantae</taxon>
        <taxon>Streptophyta</taxon>
        <taxon>Embryophyta</taxon>
        <taxon>Tracheophyta</taxon>
        <taxon>Spermatophyta</taxon>
        <taxon>Magnoliopsida</taxon>
        <taxon>Liliopsida</taxon>
        <taxon>Poales</taxon>
        <taxon>Poaceae</taxon>
        <taxon>BOP clade</taxon>
        <taxon>Oryzoideae</taxon>
        <taxon>Oryzeae</taxon>
        <taxon>Oryzinae</taxon>
        <taxon>Oryza</taxon>
    </lineage>
</organism>
<keyword evidence="3" id="KW-1185">Reference proteome</keyword>
<dbReference type="Gramene" id="OBART02G36190.1">
    <property type="protein sequence ID" value="OBART02G36190.1"/>
    <property type="gene ID" value="OBART02G36190"/>
</dbReference>